<reference evidence="1 2" key="1">
    <citation type="submission" date="2016-10" db="EMBL/GenBank/DDBJ databases">
        <authorList>
            <person name="de Groot N.N."/>
        </authorList>
    </citation>
    <scope>NUCLEOTIDE SEQUENCE [LARGE SCALE GENOMIC DNA]</scope>
    <source>
        <strain evidence="1 2">AA1</strain>
    </source>
</reference>
<dbReference type="PANTHER" id="PTHR34071:SF2">
    <property type="entry name" value="FLAVIN-NUCLEOTIDE-BINDING PROTEIN"/>
    <property type="match status" value="1"/>
</dbReference>
<dbReference type="EMBL" id="FMUX01000002">
    <property type="protein sequence ID" value="SCX98378.1"/>
    <property type="molecule type" value="Genomic_DNA"/>
</dbReference>
<accession>A0A1G5C7S8</accession>
<proteinExistence type="predicted"/>
<dbReference type="STRING" id="419481.SAMN05216233_102432"/>
<dbReference type="SUPFAM" id="SSF50475">
    <property type="entry name" value="FMN-binding split barrel"/>
    <property type="match status" value="1"/>
</dbReference>
<evidence type="ECO:0008006" key="3">
    <source>
        <dbReference type="Google" id="ProtNLM"/>
    </source>
</evidence>
<dbReference type="OrthoDB" id="9794935at2"/>
<dbReference type="Gene3D" id="2.30.110.10">
    <property type="entry name" value="Electron Transport, Fmn-binding Protein, Chain A"/>
    <property type="match status" value="1"/>
</dbReference>
<evidence type="ECO:0000313" key="1">
    <source>
        <dbReference type="EMBL" id="SCX98378.1"/>
    </source>
</evidence>
<gene>
    <name evidence="1" type="ORF">SAMN05216233_102432</name>
</gene>
<dbReference type="RefSeq" id="WP_092209027.1">
    <property type="nucleotide sequence ID" value="NZ_FMUX01000002.1"/>
</dbReference>
<dbReference type="Pfam" id="PF12900">
    <property type="entry name" value="Pyridox_ox_2"/>
    <property type="match status" value="1"/>
</dbReference>
<protein>
    <recommendedName>
        <fullName evidence="3">Nitroimidazol reductase NimA, pyridoxamine 5'-phosphate oxidase superfamily</fullName>
    </recommendedName>
</protein>
<dbReference type="AlphaFoldDB" id="A0A1G5C7S8"/>
<dbReference type="InterPro" id="IPR024747">
    <property type="entry name" value="Pyridox_Oxase-rel"/>
</dbReference>
<dbReference type="PANTHER" id="PTHR34071">
    <property type="entry name" value="5-NITROIMIDAZOLE ANTIBIOTICS RESISTANCE PROTEIN, NIMA-FAMILY-RELATED PROTEIN-RELATED"/>
    <property type="match status" value="1"/>
</dbReference>
<evidence type="ECO:0000313" key="2">
    <source>
        <dbReference type="Proteomes" id="UP000198870"/>
    </source>
</evidence>
<dbReference type="InterPro" id="IPR012349">
    <property type="entry name" value="Split_barrel_FMN-bd"/>
</dbReference>
<keyword evidence="2" id="KW-1185">Reference proteome</keyword>
<name>A0A1G5C7S8_9BACT</name>
<sequence>MFREMKRGKKRLSDEGTQAILEAGDYGILSTVGEDGTPYGIPLNYVFHDGRIIFHCAPSGHKLDNIAHCSRVSFCVVAQADIVPEKFTTRFQSVVAFGTARILEGDEKKEGLLTLVRRLCPDHIPAGETYINNAWDKTTVVAVDIAHLSGKAAPGPGGRE</sequence>
<organism evidence="1 2">
    <name type="scientific">Desulfoluna spongiiphila</name>
    <dbReference type="NCBI Taxonomy" id="419481"/>
    <lineage>
        <taxon>Bacteria</taxon>
        <taxon>Pseudomonadati</taxon>
        <taxon>Thermodesulfobacteriota</taxon>
        <taxon>Desulfobacteria</taxon>
        <taxon>Desulfobacterales</taxon>
        <taxon>Desulfolunaceae</taxon>
        <taxon>Desulfoluna</taxon>
    </lineage>
</organism>
<dbReference type="Proteomes" id="UP000198870">
    <property type="component" value="Unassembled WGS sequence"/>
</dbReference>